<dbReference type="GO" id="GO:0005829">
    <property type="term" value="C:cytosol"/>
    <property type="evidence" value="ECO:0007669"/>
    <property type="project" value="TreeGrafter"/>
</dbReference>
<comment type="catalytic activity">
    <reaction evidence="1 7">
        <text>L-alanine = D-alanine</text>
        <dbReference type="Rhea" id="RHEA:20249"/>
        <dbReference type="ChEBI" id="CHEBI:57416"/>
        <dbReference type="ChEBI" id="CHEBI:57972"/>
        <dbReference type="EC" id="5.1.1.1"/>
    </reaction>
</comment>
<dbReference type="PROSITE" id="PS00395">
    <property type="entry name" value="ALANINE_RACEMASE"/>
    <property type="match status" value="1"/>
</dbReference>
<comment type="similarity">
    <text evidence="3 7">Belongs to the alanine racemase family.</text>
</comment>
<feature type="binding site" evidence="7 9">
    <location>
        <position position="331"/>
    </location>
    <ligand>
        <name>substrate</name>
    </ligand>
</feature>
<reference evidence="11" key="1">
    <citation type="submission" date="2020-01" db="EMBL/GenBank/DDBJ databases">
        <authorList>
            <person name="Fang Y."/>
            <person name="Sun R."/>
            <person name="Nie L."/>
            <person name="He J."/>
            <person name="Hao L."/>
            <person name="Wang L."/>
            <person name="Su S."/>
            <person name="Lv E."/>
            <person name="Zhang Z."/>
            <person name="Xie R."/>
            <person name="Liu H."/>
        </authorList>
    </citation>
    <scope>NUCLEOTIDE SEQUENCE [LARGE SCALE GENOMIC DNA]</scope>
    <source>
        <strain evidence="11">XCT-53</strain>
    </source>
</reference>
<comment type="pathway">
    <text evidence="7">Amino-acid biosynthesis; D-alanine biosynthesis; D-alanine from L-alanine: step 1/1.</text>
</comment>
<dbReference type="PANTHER" id="PTHR30511:SF0">
    <property type="entry name" value="ALANINE RACEMASE, CATABOLIC-RELATED"/>
    <property type="match status" value="1"/>
</dbReference>
<accession>A0A7X5F1D3</accession>
<organism evidence="10 11">
    <name type="scientific">Pannonibacter tanglangensis</name>
    <dbReference type="NCBI Taxonomy" id="2750084"/>
    <lineage>
        <taxon>Bacteria</taxon>
        <taxon>Pseudomonadati</taxon>
        <taxon>Pseudomonadota</taxon>
        <taxon>Alphaproteobacteria</taxon>
        <taxon>Hyphomicrobiales</taxon>
        <taxon>Stappiaceae</taxon>
        <taxon>Pannonibacter</taxon>
    </lineage>
</organism>
<dbReference type="GO" id="GO:0030632">
    <property type="term" value="P:D-alanine biosynthetic process"/>
    <property type="evidence" value="ECO:0007669"/>
    <property type="project" value="UniProtKB-UniRule"/>
</dbReference>
<dbReference type="CDD" id="cd00430">
    <property type="entry name" value="PLPDE_III_AR"/>
    <property type="match status" value="1"/>
</dbReference>
<proteinExistence type="inferred from homology"/>
<gene>
    <name evidence="10" type="primary">alr</name>
    <name evidence="10" type="ORF">GWI72_05490</name>
</gene>
<dbReference type="PANTHER" id="PTHR30511">
    <property type="entry name" value="ALANINE RACEMASE"/>
    <property type="match status" value="1"/>
</dbReference>
<dbReference type="Proteomes" id="UP000586722">
    <property type="component" value="Unassembled WGS sequence"/>
</dbReference>
<dbReference type="EC" id="5.1.1.1" evidence="4 7"/>
<dbReference type="InterPro" id="IPR009006">
    <property type="entry name" value="Ala_racemase/Decarboxylase_C"/>
</dbReference>
<dbReference type="Pfam" id="PF00842">
    <property type="entry name" value="Ala_racemase_C"/>
    <property type="match status" value="1"/>
</dbReference>
<protein>
    <recommendedName>
        <fullName evidence="4 7">Alanine racemase</fullName>
        <ecNumber evidence="4 7">5.1.1.1</ecNumber>
    </recommendedName>
</protein>
<dbReference type="GO" id="GO:0030170">
    <property type="term" value="F:pyridoxal phosphate binding"/>
    <property type="evidence" value="ECO:0007669"/>
    <property type="project" value="UniProtKB-UniRule"/>
</dbReference>
<sequence>MTDPQTVPPPPAARRARVTVDDAGHGSVLTIDPAAIARNWQAITGVVGPATAVAATIKSDAYGCGIGPVVRALSAAGCSTFFVALPQEGLAARREAPSAVIYVLNGLLPGAAPLYAEARLRPVLGSLPEVEDWALFCRSRKVPLEAALHLDTGMNRLGLPEEDAARIAADSVLTRAFRISLVMSHLACGSSPVSPFNRTQLARFEALSARFPGLPRSLANSAGVYLGPDFHFDLVRPGIALYGGEIHEGDPLRLAPVLRLEAHILQLRTVAAGTPVGYGQAQVTTRPTRLAILSTGYGDGYHRRAGGSDDRPGATAWLAGHRVPLFGRISMDLMAVDVTDVPADLARRGARVELLGPNADITAVAAAAETIDYELLTGLGRRHRRVYGPLGEDL</sequence>
<evidence type="ECO:0000256" key="9">
    <source>
        <dbReference type="PIRSR" id="PIRSR600821-52"/>
    </source>
</evidence>
<dbReference type="InterPro" id="IPR011079">
    <property type="entry name" value="Ala_racemase_C"/>
</dbReference>
<evidence type="ECO:0000313" key="11">
    <source>
        <dbReference type="Proteomes" id="UP000586722"/>
    </source>
</evidence>
<dbReference type="InterPro" id="IPR029066">
    <property type="entry name" value="PLP-binding_barrel"/>
</dbReference>
<evidence type="ECO:0000256" key="6">
    <source>
        <dbReference type="ARBA" id="ARBA00023235"/>
    </source>
</evidence>
<keyword evidence="11" id="KW-1185">Reference proteome</keyword>
<comment type="cofactor">
    <cofactor evidence="2 7 8">
        <name>pyridoxal 5'-phosphate</name>
        <dbReference type="ChEBI" id="CHEBI:597326"/>
    </cofactor>
</comment>
<feature type="active site" description="Proton acceptor; specific for D-alanine" evidence="7">
    <location>
        <position position="58"/>
    </location>
</feature>
<dbReference type="GO" id="GO:0008784">
    <property type="term" value="F:alanine racemase activity"/>
    <property type="evidence" value="ECO:0007669"/>
    <property type="project" value="UniProtKB-UniRule"/>
</dbReference>
<comment type="caution">
    <text evidence="10">The sequence shown here is derived from an EMBL/GenBank/DDBJ whole genome shotgun (WGS) entry which is preliminary data.</text>
</comment>
<evidence type="ECO:0000256" key="2">
    <source>
        <dbReference type="ARBA" id="ARBA00001933"/>
    </source>
</evidence>
<dbReference type="AlphaFoldDB" id="A0A7X5F1D3"/>
<dbReference type="NCBIfam" id="TIGR00492">
    <property type="entry name" value="alr"/>
    <property type="match status" value="1"/>
</dbReference>
<dbReference type="PRINTS" id="PR00992">
    <property type="entry name" value="ALARACEMASE"/>
</dbReference>
<dbReference type="InterPro" id="IPR020622">
    <property type="entry name" value="Ala_racemase_pyridoxalP-BS"/>
</dbReference>
<keyword evidence="5 7" id="KW-0663">Pyridoxal phosphate</keyword>
<evidence type="ECO:0000256" key="7">
    <source>
        <dbReference type="HAMAP-Rule" id="MF_01201"/>
    </source>
</evidence>
<dbReference type="Gene3D" id="3.20.20.10">
    <property type="entry name" value="Alanine racemase"/>
    <property type="match status" value="1"/>
</dbReference>
<evidence type="ECO:0000256" key="8">
    <source>
        <dbReference type="PIRSR" id="PIRSR600821-50"/>
    </source>
</evidence>
<name>A0A7X5F1D3_9HYPH</name>
<dbReference type="SMART" id="SM01005">
    <property type="entry name" value="Ala_racemase_C"/>
    <property type="match status" value="1"/>
</dbReference>
<evidence type="ECO:0000256" key="4">
    <source>
        <dbReference type="ARBA" id="ARBA00013089"/>
    </source>
</evidence>
<dbReference type="SUPFAM" id="SSF50621">
    <property type="entry name" value="Alanine racemase C-terminal domain-like"/>
    <property type="match status" value="1"/>
</dbReference>
<evidence type="ECO:0000256" key="1">
    <source>
        <dbReference type="ARBA" id="ARBA00000316"/>
    </source>
</evidence>
<evidence type="ECO:0000256" key="5">
    <source>
        <dbReference type="ARBA" id="ARBA00022898"/>
    </source>
</evidence>
<keyword evidence="6 7" id="KW-0413">Isomerase</keyword>
<dbReference type="Pfam" id="PF01168">
    <property type="entry name" value="Ala_racemase_N"/>
    <property type="match status" value="1"/>
</dbReference>
<dbReference type="Gene3D" id="2.40.37.10">
    <property type="entry name" value="Lyase, Ornithine Decarboxylase, Chain A, domain 1"/>
    <property type="match status" value="1"/>
</dbReference>
<feature type="modified residue" description="N6-(pyridoxal phosphate)lysine" evidence="7 8">
    <location>
        <position position="58"/>
    </location>
</feature>
<dbReference type="EMBL" id="JAABLQ010000001">
    <property type="protein sequence ID" value="NBN77719.1"/>
    <property type="molecule type" value="Genomic_DNA"/>
</dbReference>
<dbReference type="InterPro" id="IPR001608">
    <property type="entry name" value="Ala_racemase_N"/>
</dbReference>
<dbReference type="HAMAP" id="MF_01201">
    <property type="entry name" value="Ala_racemase"/>
    <property type="match status" value="1"/>
</dbReference>
<comment type="function">
    <text evidence="7">Catalyzes the interconversion of L-alanine and D-alanine. May also act on other amino acids.</text>
</comment>
<evidence type="ECO:0000313" key="10">
    <source>
        <dbReference type="EMBL" id="NBN77719.1"/>
    </source>
</evidence>
<evidence type="ECO:0000256" key="3">
    <source>
        <dbReference type="ARBA" id="ARBA00007880"/>
    </source>
</evidence>
<dbReference type="RefSeq" id="WP_161676016.1">
    <property type="nucleotide sequence ID" value="NZ_JAABLP010000002.1"/>
</dbReference>
<feature type="active site" description="Proton acceptor; specific for L-alanine" evidence="7">
    <location>
        <position position="278"/>
    </location>
</feature>
<dbReference type="SUPFAM" id="SSF51419">
    <property type="entry name" value="PLP-binding barrel"/>
    <property type="match status" value="1"/>
</dbReference>
<dbReference type="UniPathway" id="UPA00042">
    <property type="reaction ID" value="UER00497"/>
</dbReference>
<dbReference type="InterPro" id="IPR000821">
    <property type="entry name" value="Ala_racemase"/>
</dbReference>
<feature type="binding site" evidence="7 9">
    <location>
        <position position="156"/>
    </location>
    <ligand>
        <name>substrate</name>
    </ligand>
</feature>